<dbReference type="Pfam" id="PF13463">
    <property type="entry name" value="HTH_27"/>
    <property type="match status" value="1"/>
</dbReference>
<sequence>MSETLKTSHSAVSQMMSNLERRALVEIKKDPEDKRRRNVQLTEKGKELLAQVRPIWNGLQKAMAEILEQDEFNAKLISIIDNIEATFDEEELSERILRQL</sequence>
<dbReference type="EMBL" id="QGDO01000002">
    <property type="protein sequence ID" value="PWJ43247.1"/>
    <property type="molecule type" value="Genomic_DNA"/>
</dbReference>
<reference evidence="2 3" key="1">
    <citation type="submission" date="2018-03" db="EMBL/GenBank/DDBJ databases">
        <title>Genomic Encyclopedia of Archaeal and Bacterial Type Strains, Phase II (KMG-II): from individual species to whole genera.</title>
        <authorList>
            <person name="Goeker M."/>
        </authorList>
    </citation>
    <scope>NUCLEOTIDE SEQUENCE [LARGE SCALE GENOMIC DNA]</scope>
    <source>
        <strain evidence="2 3">DSM 28229</strain>
    </source>
</reference>
<organism evidence="2 3">
    <name type="scientific">Sediminitomix flava</name>
    <dbReference type="NCBI Taxonomy" id="379075"/>
    <lineage>
        <taxon>Bacteria</taxon>
        <taxon>Pseudomonadati</taxon>
        <taxon>Bacteroidota</taxon>
        <taxon>Cytophagia</taxon>
        <taxon>Cytophagales</taxon>
        <taxon>Flammeovirgaceae</taxon>
        <taxon>Sediminitomix</taxon>
    </lineage>
</organism>
<dbReference type="GO" id="GO:0006950">
    <property type="term" value="P:response to stress"/>
    <property type="evidence" value="ECO:0007669"/>
    <property type="project" value="TreeGrafter"/>
</dbReference>
<dbReference type="Proteomes" id="UP000245535">
    <property type="component" value="Unassembled WGS sequence"/>
</dbReference>
<dbReference type="PROSITE" id="PS50995">
    <property type="entry name" value="HTH_MARR_2"/>
    <property type="match status" value="1"/>
</dbReference>
<evidence type="ECO:0000313" key="2">
    <source>
        <dbReference type="EMBL" id="PWJ43247.1"/>
    </source>
</evidence>
<evidence type="ECO:0000259" key="1">
    <source>
        <dbReference type="PROSITE" id="PS50995"/>
    </source>
</evidence>
<name>A0A316A0S3_SEDFL</name>
<dbReference type="InterPro" id="IPR000835">
    <property type="entry name" value="HTH_MarR-typ"/>
</dbReference>
<dbReference type="PANTHER" id="PTHR33164">
    <property type="entry name" value="TRANSCRIPTIONAL REGULATOR, MARR FAMILY"/>
    <property type="match status" value="1"/>
</dbReference>
<dbReference type="InterPro" id="IPR039422">
    <property type="entry name" value="MarR/SlyA-like"/>
</dbReference>
<gene>
    <name evidence="2" type="ORF">BC781_102796</name>
</gene>
<keyword evidence="2" id="KW-0238">DNA-binding</keyword>
<evidence type="ECO:0000313" key="3">
    <source>
        <dbReference type="Proteomes" id="UP000245535"/>
    </source>
</evidence>
<dbReference type="PANTHER" id="PTHR33164:SF57">
    <property type="entry name" value="MARR-FAMILY TRANSCRIPTIONAL REGULATOR"/>
    <property type="match status" value="1"/>
</dbReference>
<feature type="domain" description="HTH marR-type" evidence="1">
    <location>
        <begin position="1"/>
        <end position="85"/>
    </location>
</feature>
<dbReference type="AlphaFoldDB" id="A0A316A0S3"/>
<dbReference type="InterPro" id="IPR036388">
    <property type="entry name" value="WH-like_DNA-bd_sf"/>
</dbReference>
<dbReference type="InterPro" id="IPR036390">
    <property type="entry name" value="WH_DNA-bd_sf"/>
</dbReference>
<comment type="caution">
    <text evidence="2">The sequence shown here is derived from an EMBL/GenBank/DDBJ whole genome shotgun (WGS) entry which is preliminary data.</text>
</comment>
<dbReference type="GO" id="GO:0003677">
    <property type="term" value="F:DNA binding"/>
    <property type="evidence" value="ECO:0007669"/>
    <property type="project" value="UniProtKB-KW"/>
</dbReference>
<dbReference type="Gene3D" id="1.10.10.10">
    <property type="entry name" value="Winged helix-like DNA-binding domain superfamily/Winged helix DNA-binding domain"/>
    <property type="match status" value="1"/>
</dbReference>
<accession>A0A316A0S3</accession>
<proteinExistence type="predicted"/>
<protein>
    <submittedName>
        <fullName evidence="2">Winged helix DNA-binding protein</fullName>
    </submittedName>
</protein>
<dbReference type="GO" id="GO:0003700">
    <property type="term" value="F:DNA-binding transcription factor activity"/>
    <property type="evidence" value="ECO:0007669"/>
    <property type="project" value="InterPro"/>
</dbReference>
<keyword evidence="3" id="KW-1185">Reference proteome</keyword>
<dbReference type="SUPFAM" id="SSF46785">
    <property type="entry name" value="Winged helix' DNA-binding domain"/>
    <property type="match status" value="1"/>
</dbReference>